<dbReference type="InterPro" id="IPR008613">
    <property type="entry name" value="Excalibur_Ca-bd_domain"/>
</dbReference>
<feature type="domain" description="Excalibur calcium-binding" evidence="2">
    <location>
        <begin position="135"/>
        <end position="172"/>
    </location>
</feature>
<dbReference type="EMBL" id="BSUZ01000001">
    <property type="protein sequence ID" value="GMA88876.1"/>
    <property type="molecule type" value="Genomic_DNA"/>
</dbReference>
<dbReference type="Pfam" id="PF05901">
    <property type="entry name" value="Excalibur"/>
    <property type="match status" value="1"/>
</dbReference>
<dbReference type="Proteomes" id="UP001157017">
    <property type="component" value="Unassembled WGS sequence"/>
</dbReference>
<proteinExistence type="predicted"/>
<accession>A0ABQ6JMU5</accession>
<dbReference type="SMART" id="SM00894">
    <property type="entry name" value="Excalibur"/>
    <property type="match status" value="1"/>
</dbReference>
<comment type="caution">
    <text evidence="3">The sequence shown here is derived from an EMBL/GenBank/DDBJ whole genome shotgun (WGS) entry which is preliminary data.</text>
</comment>
<sequence>MAAARGVDAGPEVGAAPDGWQAWVEEPRRRWGWPLVSVGALVLGVIIGAAGGDGAATAEAPSPAPSAMSSTVTVTAAGAAAVAAVSAEVTTSTITSTVTRTRPAKTVTRPARTVTVTKTSKAKRHAVAAPALDPRYRTCGDANDAGYGPYTEGVDPEYDWYQDRDGDGVDCEP</sequence>
<evidence type="ECO:0000256" key="1">
    <source>
        <dbReference type="SAM" id="MobiDB-lite"/>
    </source>
</evidence>
<keyword evidence="4" id="KW-1185">Reference proteome</keyword>
<name>A0ABQ6JMU5_9ACTN</name>
<evidence type="ECO:0000313" key="4">
    <source>
        <dbReference type="Proteomes" id="UP001157017"/>
    </source>
</evidence>
<feature type="region of interest" description="Disordered" evidence="1">
    <location>
        <begin position="143"/>
        <end position="173"/>
    </location>
</feature>
<organism evidence="3 4">
    <name type="scientific">Angustibacter aerolatus</name>
    <dbReference type="NCBI Taxonomy" id="1162965"/>
    <lineage>
        <taxon>Bacteria</taxon>
        <taxon>Bacillati</taxon>
        <taxon>Actinomycetota</taxon>
        <taxon>Actinomycetes</taxon>
        <taxon>Kineosporiales</taxon>
        <taxon>Kineosporiaceae</taxon>
    </lineage>
</organism>
<evidence type="ECO:0000313" key="3">
    <source>
        <dbReference type="EMBL" id="GMA88876.1"/>
    </source>
</evidence>
<gene>
    <name evidence="3" type="ORF">GCM10025868_41260</name>
</gene>
<protein>
    <recommendedName>
        <fullName evidence="2">Excalibur calcium-binding domain-containing protein</fullName>
    </recommendedName>
</protein>
<evidence type="ECO:0000259" key="2">
    <source>
        <dbReference type="SMART" id="SM00894"/>
    </source>
</evidence>
<reference evidence="4" key="1">
    <citation type="journal article" date="2019" name="Int. J. Syst. Evol. Microbiol.">
        <title>The Global Catalogue of Microorganisms (GCM) 10K type strain sequencing project: providing services to taxonomists for standard genome sequencing and annotation.</title>
        <authorList>
            <consortium name="The Broad Institute Genomics Platform"/>
            <consortium name="The Broad Institute Genome Sequencing Center for Infectious Disease"/>
            <person name="Wu L."/>
            <person name="Ma J."/>
        </authorList>
    </citation>
    <scope>NUCLEOTIDE SEQUENCE [LARGE SCALE GENOMIC DNA]</scope>
    <source>
        <strain evidence="4">NBRC 108730</strain>
    </source>
</reference>